<evidence type="ECO:0000313" key="1">
    <source>
        <dbReference type="EMBL" id="GGO10353.1"/>
    </source>
</evidence>
<gene>
    <name evidence="1" type="ORF">GCM10007972_13020</name>
</gene>
<keyword evidence="2" id="KW-1185">Reference proteome</keyword>
<sequence length="61" mass="6416">MLLVAQADMRELVAFALFAACHALASALENNSAKCASKDALLGRVQHGCWCGFRGHTPDAG</sequence>
<reference evidence="2" key="1">
    <citation type="journal article" date="2019" name="Int. J. Syst. Evol. Microbiol.">
        <title>The Global Catalogue of Microorganisms (GCM) 10K type strain sequencing project: providing services to taxonomists for standard genome sequencing and annotation.</title>
        <authorList>
            <consortium name="The Broad Institute Genomics Platform"/>
            <consortium name="The Broad Institute Genome Sequencing Center for Infectious Disease"/>
            <person name="Wu L."/>
            <person name="Ma J."/>
        </authorList>
    </citation>
    <scope>NUCLEOTIDE SEQUENCE [LARGE SCALE GENOMIC DNA]</scope>
    <source>
        <strain evidence="2">JCM 17843</strain>
    </source>
</reference>
<name>A0ABQ2LEE5_9PROT</name>
<dbReference type="Proteomes" id="UP000602381">
    <property type="component" value="Unassembled WGS sequence"/>
</dbReference>
<protein>
    <submittedName>
        <fullName evidence="1">Uncharacterized protein</fullName>
    </submittedName>
</protein>
<dbReference type="EMBL" id="BMOV01000003">
    <property type="protein sequence ID" value="GGO10353.1"/>
    <property type="molecule type" value="Genomic_DNA"/>
</dbReference>
<comment type="caution">
    <text evidence="1">The sequence shown here is derived from an EMBL/GenBank/DDBJ whole genome shotgun (WGS) entry which is preliminary data.</text>
</comment>
<accession>A0ABQ2LEE5</accession>
<organism evidence="1 2">
    <name type="scientific">Iodidimonas muriae</name>
    <dbReference type="NCBI Taxonomy" id="261467"/>
    <lineage>
        <taxon>Bacteria</taxon>
        <taxon>Pseudomonadati</taxon>
        <taxon>Pseudomonadota</taxon>
        <taxon>Alphaproteobacteria</taxon>
        <taxon>Iodidimonadales</taxon>
        <taxon>Iodidimonadaceae</taxon>
        <taxon>Iodidimonas</taxon>
    </lineage>
</organism>
<evidence type="ECO:0000313" key="2">
    <source>
        <dbReference type="Proteomes" id="UP000602381"/>
    </source>
</evidence>
<proteinExistence type="predicted"/>